<dbReference type="InterPro" id="IPR016177">
    <property type="entry name" value="DNA-bd_dom_sf"/>
</dbReference>
<dbReference type="PANTHER" id="PTHR32467">
    <property type="entry name" value="AP2-LIKE ETHYLENE-RESPONSIVE TRANSCRIPTION FACTOR"/>
    <property type="match status" value="1"/>
</dbReference>
<dbReference type="GeneID" id="111013551"/>
<protein>
    <submittedName>
        <fullName evidence="9">Ethylene-responsive transcription factor RAP2-7-like</fullName>
    </submittedName>
</protein>
<evidence type="ECO:0000256" key="2">
    <source>
        <dbReference type="ARBA" id="ARBA00022737"/>
    </source>
</evidence>
<dbReference type="Gene3D" id="3.30.730.10">
    <property type="entry name" value="AP2/ERF domain"/>
    <property type="match status" value="1"/>
</dbReference>
<dbReference type="GO" id="GO:0003700">
    <property type="term" value="F:DNA-binding transcription factor activity"/>
    <property type="evidence" value="ECO:0007669"/>
    <property type="project" value="InterPro"/>
</dbReference>
<keyword evidence="8" id="KW-1185">Reference proteome</keyword>
<dbReference type="SUPFAM" id="SSF54171">
    <property type="entry name" value="DNA-binding domain"/>
    <property type="match status" value="1"/>
</dbReference>
<dbReference type="AlphaFoldDB" id="A0A6J1CQ52"/>
<evidence type="ECO:0000256" key="6">
    <source>
        <dbReference type="ARBA" id="ARBA00023242"/>
    </source>
</evidence>
<keyword evidence="2" id="KW-0677">Repeat</keyword>
<dbReference type="PANTHER" id="PTHR32467:SF118">
    <property type="entry name" value="ETHYLENE-RESPONSIVE TRANSCRIPTION FACTOR RAP2-7"/>
    <property type="match status" value="1"/>
</dbReference>
<evidence type="ECO:0000259" key="7">
    <source>
        <dbReference type="PROSITE" id="PS51032"/>
    </source>
</evidence>
<evidence type="ECO:0000256" key="5">
    <source>
        <dbReference type="ARBA" id="ARBA00023163"/>
    </source>
</evidence>
<keyword evidence="4" id="KW-0238">DNA-binding</keyword>
<keyword evidence="6" id="KW-0539">Nucleus</keyword>
<dbReference type="KEGG" id="mcha:111013551"/>
<feature type="domain" description="AP2/ERF" evidence="7">
    <location>
        <begin position="26"/>
        <end position="83"/>
    </location>
</feature>
<dbReference type="Pfam" id="PF00847">
    <property type="entry name" value="AP2"/>
    <property type="match status" value="1"/>
</dbReference>
<gene>
    <name evidence="9" type="primary">LOC111013551</name>
</gene>
<dbReference type="RefSeq" id="XP_022143709.1">
    <property type="nucleotide sequence ID" value="XM_022288017.1"/>
</dbReference>
<dbReference type="FunFam" id="3.30.730.10:FF:000002">
    <property type="entry name" value="AP2-like ethylene-responsive transcription factor"/>
    <property type="match status" value="1"/>
</dbReference>
<dbReference type="InterPro" id="IPR001471">
    <property type="entry name" value="AP2/ERF_dom"/>
</dbReference>
<keyword evidence="3" id="KW-0805">Transcription regulation</keyword>
<evidence type="ECO:0000256" key="3">
    <source>
        <dbReference type="ARBA" id="ARBA00023015"/>
    </source>
</evidence>
<dbReference type="PRINTS" id="PR00367">
    <property type="entry name" value="ETHRSPELEMNT"/>
</dbReference>
<reference evidence="9" key="1">
    <citation type="submission" date="2025-08" db="UniProtKB">
        <authorList>
            <consortium name="RefSeq"/>
        </authorList>
    </citation>
    <scope>IDENTIFICATION</scope>
</reference>
<evidence type="ECO:0000256" key="4">
    <source>
        <dbReference type="ARBA" id="ARBA00023125"/>
    </source>
</evidence>
<name>A0A6J1CQ52_MOMCH</name>
<evidence type="ECO:0000313" key="9">
    <source>
        <dbReference type="RefSeq" id="XP_022143709.1"/>
    </source>
</evidence>
<dbReference type="InterPro" id="IPR036955">
    <property type="entry name" value="AP2/ERF_dom_sf"/>
</dbReference>
<dbReference type="Proteomes" id="UP000504603">
    <property type="component" value="Unplaced"/>
</dbReference>
<dbReference type="CDD" id="cd00018">
    <property type="entry name" value="AP2"/>
    <property type="match status" value="1"/>
</dbReference>
<dbReference type="PROSITE" id="PS51032">
    <property type="entry name" value="AP2_ERF"/>
    <property type="match status" value="1"/>
</dbReference>
<evidence type="ECO:0000256" key="1">
    <source>
        <dbReference type="ARBA" id="ARBA00004123"/>
    </source>
</evidence>
<organism evidence="8 9">
    <name type="scientific">Momordica charantia</name>
    <name type="common">Bitter gourd</name>
    <name type="synonym">Balsam pear</name>
    <dbReference type="NCBI Taxonomy" id="3673"/>
    <lineage>
        <taxon>Eukaryota</taxon>
        <taxon>Viridiplantae</taxon>
        <taxon>Streptophyta</taxon>
        <taxon>Embryophyta</taxon>
        <taxon>Tracheophyta</taxon>
        <taxon>Spermatophyta</taxon>
        <taxon>Magnoliopsida</taxon>
        <taxon>eudicotyledons</taxon>
        <taxon>Gunneridae</taxon>
        <taxon>Pentapetalae</taxon>
        <taxon>rosids</taxon>
        <taxon>fabids</taxon>
        <taxon>Cucurbitales</taxon>
        <taxon>Cucurbitaceae</taxon>
        <taxon>Momordiceae</taxon>
        <taxon>Momordica</taxon>
    </lineage>
</organism>
<proteinExistence type="predicted"/>
<dbReference type="GO" id="GO:0003677">
    <property type="term" value="F:DNA binding"/>
    <property type="evidence" value="ECO:0007669"/>
    <property type="project" value="UniProtKB-KW"/>
</dbReference>
<comment type="subcellular location">
    <subcellularLocation>
        <location evidence="1">Nucleus</location>
    </subcellularLocation>
</comment>
<dbReference type="GO" id="GO:0005634">
    <property type="term" value="C:nucleus"/>
    <property type="evidence" value="ECO:0007669"/>
    <property type="project" value="UniProtKB-SubCell"/>
</dbReference>
<dbReference type="OrthoDB" id="207175at2759"/>
<accession>A0A6J1CQ52</accession>
<sequence>MSNFSKEEFVHILRRQSTGFSRGSSKYRGVTLHKCGRWEARMGQFLGKKYVYLGLFDSEIEAARAYDKAAIKYNGREAVTNFDQSSYEGEISIESENQDMGDIDLNLGIAPPCSSEDQKDNLNGCAPNFIGFKNSDSERRCGVMLGNHASVAVRPHPPCLSCANFFPTYQERAMEKRMEIESLPNWGWQIPSPYGGATSVHFFSTAASSGFPSSSSSAVLPQPSSARHLLPASTFFCHPLPTVTP</sequence>
<keyword evidence="5" id="KW-0804">Transcription</keyword>
<evidence type="ECO:0000313" key="8">
    <source>
        <dbReference type="Proteomes" id="UP000504603"/>
    </source>
</evidence>
<dbReference type="SMART" id="SM00380">
    <property type="entry name" value="AP2"/>
    <property type="match status" value="1"/>
</dbReference>